<dbReference type="Proteomes" id="UP001500427">
    <property type="component" value="Unassembled WGS sequence"/>
</dbReference>
<sequence length="122" mass="12999">MTDPHAFRVSAVSLDCADHAGLAAFYAELFDGTLLWSHRHASAVDVGGLVLVTQQVADHREPTWPGASIVHLDVTVDADDLDAQAARAVGLGARLADPQPDPRWRVVLDPAGHPFCLTPFGP</sequence>
<evidence type="ECO:0000313" key="3">
    <source>
        <dbReference type="Proteomes" id="UP001500427"/>
    </source>
</evidence>
<dbReference type="InterPro" id="IPR029068">
    <property type="entry name" value="Glyas_Bleomycin-R_OHBP_Dase"/>
</dbReference>
<name>A0ABP9JPT0_9MICO</name>
<dbReference type="EMBL" id="BAABIW010000028">
    <property type="protein sequence ID" value="GAA5036207.1"/>
    <property type="molecule type" value="Genomic_DNA"/>
</dbReference>
<evidence type="ECO:0000259" key="1">
    <source>
        <dbReference type="Pfam" id="PF18029"/>
    </source>
</evidence>
<dbReference type="Pfam" id="PF18029">
    <property type="entry name" value="Glyoxalase_6"/>
    <property type="match status" value="1"/>
</dbReference>
<comment type="caution">
    <text evidence="2">The sequence shown here is derived from an EMBL/GenBank/DDBJ whole genome shotgun (WGS) entry which is preliminary data.</text>
</comment>
<dbReference type="RefSeq" id="WP_345509197.1">
    <property type="nucleotide sequence ID" value="NZ_BAABIW010000028.1"/>
</dbReference>
<organism evidence="2 3">
    <name type="scientific">Terrabacter aeriphilus</name>
    <dbReference type="NCBI Taxonomy" id="515662"/>
    <lineage>
        <taxon>Bacteria</taxon>
        <taxon>Bacillati</taxon>
        <taxon>Actinomycetota</taxon>
        <taxon>Actinomycetes</taxon>
        <taxon>Micrococcales</taxon>
        <taxon>Intrasporangiaceae</taxon>
        <taxon>Terrabacter</taxon>
    </lineage>
</organism>
<dbReference type="InterPro" id="IPR041581">
    <property type="entry name" value="Glyoxalase_6"/>
</dbReference>
<dbReference type="Gene3D" id="3.10.180.10">
    <property type="entry name" value="2,3-Dihydroxybiphenyl 1,2-Dioxygenase, domain 1"/>
    <property type="match status" value="1"/>
</dbReference>
<keyword evidence="3" id="KW-1185">Reference proteome</keyword>
<dbReference type="CDD" id="cd06587">
    <property type="entry name" value="VOC"/>
    <property type="match status" value="1"/>
</dbReference>
<dbReference type="SUPFAM" id="SSF54593">
    <property type="entry name" value="Glyoxalase/Bleomycin resistance protein/Dihydroxybiphenyl dioxygenase"/>
    <property type="match status" value="1"/>
</dbReference>
<reference evidence="3" key="1">
    <citation type="journal article" date="2019" name="Int. J. Syst. Evol. Microbiol.">
        <title>The Global Catalogue of Microorganisms (GCM) 10K type strain sequencing project: providing services to taxonomists for standard genome sequencing and annotation.</title>
        <authorList>
            <consortium name="The Broad Institute Genomics Platform"/>
            <consortium name="The Broad Institute Genome Sequencing Center for Infectious Disease"/>
            <person name="Wu L."/>
            <person name="Ma J."/>
        </authorList>
    </citation>
    <scope>NUCLEOTIDE SEQUENCE [LARGE SCALE GENOMIC DNA]</scope>
    <source>
        <strain evidence="3">JCM 17687</strain>
    </source>
</reference>
<proteinExistence type="predicted"/>
<dbReference type="PANTHER" id="PTHR35908">
    <property type="entry name" value="HYPOTHETICAL FUSION PROTEIN"/>
    <property type="match status" value="1"/>
</dbReference>
<evidence type="ECO:0000313" key="2">
    <source>
        <dbReference type="EMBL" id="GAA5036207.1"/>
    </source>
</evidence>
<protein>
    <submittedName>
        <fullName evidence="2">VOC family protein</fullName>
    </submittedName>
</protein>
<accession>A0ABP9JPT0</accession>
<gene>
    <name evidence="2" type="ORF">GCM10023258_38910</name>
</gene>
<feature type="domain" description="Glyoxalase-like" evidence="1">
    <location>
        <begin position="12"/>
        <end position="118"/>
    </location>
</feature>
<dbReference type="PANTHER" id="PTHR35908:SF1">
    <property type="entry name" value="CONSERVED PROTEIN"/>
    <property type="match status" value="1"/>
</dbReference>